<gene>
    <name evidence="2" type="ORF">C1H46_022313</name>
</gene>
<feature type="compositionally biased region" description="Low complexity" evidence="1">
    <location>
        <begin position="40"/>
        <end position="55"/>
    </location>
</feature>
<dbReference type="Proteomes" id="UP000315295">
    <property type="component" value="Unassembled WGS sequence"/>
</dbReference>
<feature type="region of interest" description="Disordered" evidence="1">
    <location>
        <begin position="22"/>
        <end position="55"/>
    </location>
</feature>
<evidence type="ECO:0000313" key="2">
    <source>
        <dbReference type="EMBL" id="TQD92081.1"/>
    </source>
</evidence>
<accession>A0A540M005</accession>
<proteinExistence type="predicted"/>
<evidence type="ECO:0000313" key="3">
    <source>
        <dbReference type="Proteomes" id="UP000315295"/>
    </source>
</evidence>
<comment type="caution">
    <text evidence="2">The sequence shown here is derived from an EMBL/GenBank/DDBJ whole genome shotgun (WGS) entry which is preliminary data.</text>
</comment>
<dbReference type="EMBL" id="VIEB01000401">
    <property type="protein sequence ID" value="TQD92081.1"/>
    <property type="molecule type" value="Genomic_DNA"/>
</dbReference>
<reference evidence="2 3" key="1">
    <citation type="journal article" date="2019" name="G3 (Bethesda)">
        <title>Sequencing of a Wild Apple (Malus baccata) Genome Unravels the Differences Between Cultivated and Wild Apple Species Regarding Disease Resistance and Cold Tolerance.</title>
        <authorList>
            <person name="Chen X."/>
        </authorList>
    </citation>
    <scope>NUCLEOTIDE SEQUENCE [LARGE SCALE GENOMIC DNA]</scope>
    <source>
        <strain evidence="3">cv. Shandingzi</strain>
        <tissue evidence="2">Leaves</tissue>
    </source>
</reference>
<organism evidence="2 3">
    <name type="scientific">Malus baccata</name>
    <name type="common">Siberian crab apple</name>
    <name type="synonym">Pyrus baccata</name>
    <dbReference type="NCBI Taxonomy" id="106549"/>
    <lineage>
        <taxon>Eukaryota</taxon>
        <taxon>Viridiplantae</taxon>
        <taxon>Streptophyta</taxon>
        <taxon>Embryophyta</taxon>
        <taxon>Tracheophyta</taxon>
        <taxon>Spermatophyta</taxon>
        <taxon>Magnoliopsida</taxon>
        <taxon>eudicotyledons</taxon>
        <taxon>Gunneridae</taxon>
        <taxon>Pentapetalae</taxon>
        <taxon>rosids</taxon>
        <taxon>fabids</taxon>
        <taxon>Rosales</taxon>
        <taxon>Rosaceae</taxon>
        <taxon>Amygdaloideae</taxon>
        <taxon>Maleae</taxon>
        <taxon>Malus</taxon>
    </lineage>
</organism>
<protein>
    <submittedName>
        <fullName evidence="2">Uncharacterized protein</fullName>
    </submittedName>
</protein>
<sequence>MASTSTTLTLNIHLSCFPMPTLHHDNQTPSDADTLLRNNPITSSISSPLTTVSGP</sequence>
<dbReference type="AlphaFoldDB" id="A0A540M005"/>
<name>A0A540M005_MALBA</name>
<feature type="compositionally biased region" description="Polar residues" evidence="1">
    <location>
        <begin position="27"/>
        <end position="39"/>
    </location>
</feature>
<evidence type="ECO:0000256" key="1">
    <source>
        <dbReference type="SAM" id="MobiDB-lite"/>
    </source>
</evidence>
<keyword evidence="3" id="KW-1185">Reference proteome</keyword>